<organism evidence="1">
    <name type="scientific">Halobacterium salinarum (strain ATCC 29341 / DSM 671 / R1)</name>
    <dbReference type="NCBI Taxonomy" id="478009"/>
    <lineage>
        <taxon>Archaea</taxon>
        <taxon>Methanobacteriati</taxon>
        <taxon>Methanobacteriota</taxon>
        <taxon>Stenosarchaea group</taxon>
        <taxon>Halobacteria</taxon>
        <taxon>Halobacteriales</taxon>
        <taxon>Halobacteriaceae</taxon>
        <taxon>Halobacterium</taxon>
        <taxon>Halobacterium salinarum NRC-34001</taxon>
    </lineage>
</organism>
<dbReference type="EMBL" id="AM774417">
    <property type="protein sequence ID" value="CAP15200.1"/>
    <property type="molecule type" value="Genomic_DNA"/>
</dbReference>
<evidence type="ECO:0000313" key="1">
    <source>
        <dbReference type="EMBL" id="CAP15200.1"/>
    </source>
</evidence>
<dbReference type="EnsemblBacteria" id="CAP15200">
    <property type="protein sequence ID" value="CAP15200"/>
    <property type="gene ID" value="OE_6020R"/>
</dbReference>
<dbReference type="KEGG" id="hsl:OE_6020R"/>
<reference evidence="1" key="1">
    <citation type="journal article" date="2008" name="Genomics">
        <title>Evolution in the laboratory: the genome of Halobacterium salinarum strain R1 compared to that of strain NRC-1.</title>
        <authorList>
            <person name="Pfeiffer F."/>
            <person name="Schuster S.C."/>
            <person name="Broicher A."/>
            <person name="Falb M."/>
            <person name="Palm P."/>
            <person name="Rodewald K."/>
            <person name="Ruepp A."/>
            <person name="Soppa J."/>
            <person name="Tittor J."/>
            <person name="Oesterhelt D."/>
        </authorList>
    </citation>
    <scope>NUCLEOTIDE SEQUENCE [LARGE SCALE GENOMIC DNA]</scope>
    <source>
        <strain evidence="1">DSM 671</strain>
    </source>
</reference>
<dbReference type="AlphaFoldDB" id="B0R9B9"/>
<keyword evidence="1" id="KW-0614">Plasmid</keyword>
<dbReference type="Proteomes" id="UP000001321">
    <property type="component" value="Plasmid PHS2"/>
</dbReference>
<protein>
    <submittedName>
        <fullName evidence="1">Uncharacterized protein</fullName>
    </submittedName>
</protein>
<dbReference type="HOGENOM" id="CLU_762086_0_0_2"/>
<name>B0R9B9_HALS3</name>
<gene>
    <name evidence="1" type="ordered locus">OE_6020R</name>
</gene>
<geneLocation type="plasmid" evidence="1">
    <name>PHS2</name>
</geneLocation>
<proteinExistence type="predicted"/>
<sequence>MVVLVVLPDSGTGAIQIAPIYPQTRSPIPLQLCPSDEANSKYQLASALNTAGECYCEVSLDGRKQIDLVWIDYEGSTDSSRIVGIEIKTASEFNQAKHKLESQVEEYHSLTVGDLTNATAVAGDSIMRADETYVFDEVWVVAVGDQDRWDLSWREDTPEDGWLNYNPVTGRLTYEIDATPDRDAIPFDFEQRATEAQYTALLWNRYKSSSEALVAAESWFSKPRDRLLKDGDLKYRKGKGQGGKTKQADLVVSKNSEVDPLRDDSTIRGVEVKSSFNTNTRNRLNDQLPLYRDSGLFSEVYLAVKDDDRQAATSFLKTNYPQVGLLAMDLVNQEVSLIRQAKPLELKKIPVGRCLGSNVEFQL</sequence>
<accession>B0R9B9</accession>